<evidence type="ECO:0000313" key="2">
    <source>
        <dbReference type="Proteomes" id="UP001153069"/>
    </source>
</evidence>
<dbReference type="AlphaFoldDB" id="A0A9N8HG10"/>
<comment type="caution">
    <text evidence="1">The sequence shown here is derived from an EMBL/GenBank/DDBJ whole genome shotgun (WGS) entry which is preliminary data.</text>
</comment>
<dbReference type="Proteomes" id="UP001153069">
    <property type="component" value="Unassembled WGS sequence"/>
</dbReference>
<gene>
    <name evidence="1" type="ORF">SEMRO_375_G129570.1</name>
</gene>
<sequence>MTLKALKEAIKPNKYLVFLDEVPPKGDDEYTTVLCLRDVFRYLGIAPILMSTHTGPQDYAEKTSRVSLDVWTWVVSTLPKFEPFPSHPPVNGAASCTSICYSKIGGEVDPARDYPRASKNAAKKKLKAWTTSPSLQLVQLFSADVDINGESFTSSHNLVGHHFGCLLQDREGREDGIRRYNCAEAEVFGKNLLVAPVSAAQEPLLYLALVTWDESMLPGERRKDQLLFPLTDKSGRAPTVRAAFERCSDDFTSNPSTDNPRAMKADGNLLEVLVYASLTLASMKTTPGDHNKYLSGVHLKNFIPLVRTLMLDQYLQGLPPAPQVFNDLVFEWPTVPALGGSEPGLPKELGQVCGANLGYLERPEDSAMTDGFISYLHCEDTGSGEPFISIECKNLSNGVDSTVLKKVFQGIRGGIQCALVFVSHIQQGAFQQTTLATVKSECFSNHDADSVSVLEWNSDKGEPSFLKMKGGTFAAREKTSLLVVIISVGVIDACISRKKPRLASTNCDYLT</sequence>
<reference evidence="1" key="1">
    <citation type="submission" date="2020-06" db="EMBL/GenBank/DDBJ databases">
        <authorList>
            <consortium name="Plant Systems Biology data submission"/>
        </authorList>
    </citation>
    <scope>NUCLEOTIDE SEQUENCE</scope>
    <source>
        <strain evidence="1">D6</strain>
    </source>
</reference>
<dbReference type="EMBL" id="CAICTM010000374">
    <property type="protein sequence ID" value="CAB9509113.1"/>
    <property type="molecule type" value="Genomic_DNA"/>
</dbReference>
<accession>A0A9N8HG10</accession>
<keyword evidence="2" id="KW-1185">Reference proteome</keyword>
<organism evidence="1 2">
    <name type="scientific">Seminavis robusta</name>
    <dbReference type="NCBI Taxonomy" id="568900"/>
    <lineage>
        <taxon>Eukaryota</taxon>
        <taxon>Sar</taxon>
        <taxon>Stramenopiles</taxon>
        <taxon>Ochrophyta</taxon>
        <taxon>Bacillariophyta</taxon>
        <taxon>Bacillariophyceae</taxon>
        <taxon>Bacillariophycidae</taxon>
        <taxon>Naviculales</taxon>
        <taxon>Naviculaceae</taxon>
        <taxon>Seminavis</taxon>
    </lineage>
</organism>
<protein>
    <submittedName>
        <fullName evidence="1">Uncharacterized protein</fullName>
    </submittedName>
</protein>
<proteinExistence type="predicted"/>
<name>A0A9N8HG10_9STRA</name>
<evidence type="ECO:0000313" key="1">
    <source>
        <dbReference type="EMBL" id="CAB9509113.1"/>
    </source>
</evidence>